<organism evidence="3 4">
    <name type="scientific">Sphingobacterium ginsenosidimutans</name>
    <dbReference type="NCBI Taxonomy" id="687845"/>
    <lineage>
        <taxon>Bacteria</taxon>
        <taxon>Pseudomonadati</taxon>
        <taxon>Bacteroidota</taxon>
        <taxon>Sphingobacteriia</taxon>
        <taxon>Sphingobacteriales</taxon>
        <taxon>Sphingobacteriaceae</taxon>
        <taxon>Sphingobacterium</taxon>
    </lineage>
</organism>
<protein>
    <recommendedName>
        <fullName evidence="2">SusD-like N-terminal domain-containing protein</fullName>
    </recommendedName>
</protein>
<dbReference type="EMBL" id="BAAAZK010000002">
    <property type="protein sequence ID" value="GAA4171877.1"/>
    <property type="molecule type" value="Genomic_DNA"/>
</dbReference>
<dbReference type="SMART" id="SM00028">
    <property type="entry name" value="TPR"/>
    <property type="match status" value="1"/>
</dbReference>
<name>A0ABP7ZW74_9SPHI</name>
<comment type="caution">
    <text evidence="3">The sequence shown here is derived from an EMBL/GenBank/DDBJ whole genome shotgun (WGS) entry which is preliminary data.</text>
</comment>
<accession>A0ABP7ZW74</accession>
<keyword evidence="4" id="KW-1185">Reference proteome</keyword>
<keyword evidence="1" id="KW-0802">TPR repeat</keyword>
<reference evidence="4" key="1">
    <citation type="journal article" date="2019" name="Int. J. Syst. Evol. Microbiol.">
        <title>The Global Catalogue of Microorganisms (GCM) 10K type strain sequencing project: providing services to taxonomists for standard genome sequencing and annotation.</title>
        <authorList>
            <consortium name="The Broad Institute Genomics Platform"/>
            <consortium name="The Broad Institute Genome Sequencing Center for Infectious Disease"/>
            <person name="Wu L."/>
            <person name="Ma J."/>
        </authorList>
    </citation>
    <scope>NUCLEOTIDE SEQUENCE [LARGE SCALE GENOMIC DNA]</scope>
    <source>
        <strain evidence="4">JCM 16722</strain>
    </source>
</reference>
<evidence type="ECO:0000256" key="1">
    <source>
        <dbReference type="PROSITE-ProRule" id="PRU00339"/>
    </source>
</evidence>
<dbReference type="Gene3D" id="1.25.40.390">
    <property type="match status" value="1"/>
</dbReference>
<dbReference type="InterPro" id="IPR033985">
    <property type="entry name" value="SusD-like_N"/>
</dbReference>
<dbReference type="SUPFAM" id="SSF48452">
    <property type="entry name" value="TPR-like"/>
    <property type="match status" value="1"/>
</dbReference>
<evidence type="ECO:0000313" key="3">
    <source>
        <dbReference type="EMBL" id="GAA4171877.1"/>
    </source>
</evidence>
<evidence type="ECO:0000259" key="2">
    <source>
        <dbReference type="Pfam" id="PF14322"/>
    </source>
</evidence>
<dbReference type="Pfam" id="PF14322">
    <property type="entry name" value="SusD-like_3"/>
    <property type="match status" value="1"/>
</dbReference>
<dbReference type="PROSITE" id="PS50005">
    <property type="entry name" value="TPR"/>
    <property type="match status" value="1"/>
</dbReference>
<proteinExistence type="predicted"/>
<dbReference type="Proteomes" id="UP001500167">
    <property type="component" value="Unassembled WGS sequence"/>
</dbReference>
<feature type="domain" description="SusD-like N-terminal" evidence="2">
    <location>
        <begin position="10"/>
        <end position="209"/>
    </location>
</feature>
<dbReference type="InterPro" id="IPR019734">
    <property type="entry name" value="TPR_rpt"/>
</dbReference>
<dbReference type="InterPro" id="IPR011990">
    <property type="entry name" value="TPR-like_helical_dom_sf"/>
</dbReference>
<sequence length="439" mass="49366">MLVATAGCNKFLEEKSKSSLAIPKTVKDLQALMDYELYTIRSFPVGIDVAADYYFMNDNDVKSLGSELSDIYLLNNKETKLSDWSESYKKIMYANIVLDNIDRAALDGLTVADKNLTKGTALFHRSWNFFWLVQQFSPAYDGGTANFELGIPLRNTSDINVSFQRATLEQTFVQIISDLKEAISLLPDLPIKKTRPSKAAAYALLARTLLYMGNLDEALKYATLCLQIQPDLIDYNLIPSNAATPFELMNSEVIFHCSLAASDKIFGGTKSYVDTLLFNSYHADDLRKALFYKQNTNGYYNFKGSYGGPTGTAEFAGLATDEIYLIKAECEARSNKLLDANNTMTELLKVRFESGKLPIIPKDKSGLTNFILGERQKELAFRFGIRWADIKRLNMLYDAGISIKRVVDGKEYVLEPNDKRFAMWIPPTIIVEGDLLQNP</sequence>
<evidence type="ECO:0000313" key="4">
    <source>
        <dbReference type="Proteomes" id="UP001500167"/>
    </source>
</evidence>
<feature type="repeat" description="TPR" evidence="1">
    <location>
        <begin position="199"/>
        <end position="232"/>
    </location>
</feature>
<gene>
    <name evidence="3" type="ORF">GCM10022218_12640</name>
</gene>